<accession>A0AAQ1JYD4</accession>
<dbReference type="InterPro" id="IPR025421">
    <property type="entry name" value="DUF4148"/>
</dbReference>
<dbReference type="Proteomes" id="UP000183529">
    <property type="component" value="Unassembled WGS sequence"/>
</dbReference>
<name>A0AAQ1JYD4_9BURK</name>
<feature type="chain" id="PRO_5042838340" description="DUF4148 domain-containing protein" evidence="2">
    <location>
        <begin position="24"/>
        <end position="126"/>
    </location>
</feature>
<dbReference type="Pfam" id="PF13663">
    <property type="entry name" value="DUF4148"/>
    <property type="match status" value="1"/>
</dbReference>
<reference evidence="3 4" key="1">
    <citation type="submission" date="2016-10" db="EMBL/GenBank/DDBJ databases">
        <authorList>
            <person name="Varghese N."/>
            <person name="Submissions S."/>
        </authorList>
    </citation>
    <scope>NUCLEOTIDE SEQUENCE [LARGE SCALE GENOMIC DNA]</scope>
    <source>
        <strain evidence="3 4">LMG 22274</strain>
    </source>
</reference>
<keyword evidence="2" id="KW-0732">Signal</keyword>
<protein>
    <recommendedName>
        <fullName evidence="5">DUF4148 domain-containing protein</fullName>
    </recommendedName>
</protein>
<evidence type="ECO:0000313" key="4">
    <source>
        <dbReference type="Proteomes" id="UP000183529"/>
    </source>
</evidence>
<proteinExistence type="predicted"/>
<organism evidence="3 4">
    <name type="scientific">Paraburkholderia tropica</name>
    <dbReference type="NCBI Taxonomy" id="92647"/>
    <lineage>
        <taxon>Bacteria</taxon>
        <taxon>Pseudomonadati</taxon>
        <taxon>Pseudomonadota</taxon>
        <taxon>Betaproteobacteria</taxon>
        <taxon>Burkholderiales</taxon>
        <taxon>Burkholderiaceae</taxon>
        <taxon>Paraburkholderia</taxon>
    </lineage>
</organism>
<evidence type="ECO:0000256" key="1">
    <source>
        <dbReference type="SAM" id="MobiDB-lite"/>
    </source>
</evidence>
<dbReference type="RefSeq" id="WP_244144336.1">
    <property type="nucleotide sequence ID" value="NZ_CADFGN010000005.1"/>
</dbReference>
<gene>
    <name evidence="3" type="ORF">SAMN05216550_13235</name>
</gene>
<sequence length="126" mass="13176">MKNAMLRTALVSMMAIAPAIAFAQSIQNGPVTRAQVLQELKDLESVGYNPSQASNANYPNDIEAAMVRLEAKRAEEARVAQAQPRVQSVAEVDSADRAAQAGYGAEPAQAGQTGTRVAAPAASAQH</sequence>
<evidence type="ECO:0000256" key="2">
    <source>
        <dbReference type="SAM" id="SignalP"/>
    </source>
</evidence>
<dbReference type="EMBL" id="FNZM01000032">
    <property type="protein sequence ID" value="SEK14889.1"/>
    <property type="molecule type" value="Genomic_DNA"/>
</dbReference>
<comment type="caution">
    <text evidence="3">The sequence shown here is derived from an EMBL/GenBank/DDBJ whole genome shotgun (WGS) entry which is preliminary data.</text>
</comment>
<feature type="region of interest" description="Disordered" evidence="1">
    <location>
        <begin position="83"/>
        <end position="126"/>
    </location>
</feature>
<dbReference type="AlphaFoldDB" id="A0AAQ1JYD4"/>
<evidence type="ECO:0000313" key="3">
    <source>
        <dbReference type="EMBL" id="SEK14889.1"/>
    </source>
</evidence>
<evidence type="ECO:0008006" key="5">
    <source>
        <dbReference type="Google" id="ProtNLM"/>
    </source>
</evidence>
<feature type="signal peptide" evidence="2">
    <location>
        <begin position="1"/>
        <end position="23"/>
    </location>
</feature>